<dbReference type="EMBL" id="CP036347">
    <property type="protein sequence ID" value="QDU04747.1"/>
    <property type="molecule type" value="Genomic_DNA"/>
</dbReference>
<sequence length="49" mass="5590">MSSTQFLELVVSLTVQVSIVIIATHWLGRLVESERVQSRLWTVCYAILL</sequence>
<evidence type="ECO:0000313" key="1">
    <source>
        <dbReference type="EMBL" id="QDU04747.1"/>
    </source>
</evidence>
<accession>A0A517WHK6</accession>
<name>A0A517WHK6_9PLAN</name>
<reference evidence="1 2" key="1">
    <citation type="submission" date="2019-02" db="EMBL/GenBank/DDBJ databases">
        <title>Deep-cultivation of Planctomycetes and their phenomic and genomic characterization uncovers novel biology.</title>
        <authorList>
            <person name="Wiegand S."/>
            <person name="Jogler M."/>
            <person name="Boedeker C."/>
            <person name="Pinto D."/>
            <person name="Vollmers J."/>
            <person name="Rivas-Marin E."/>
            <person name="Kohn T."/>
            <person name="Peeters S.H."/>
            <person name="Heuer A."/>
            <person name="Rast P."/>
            <person name="Oberbeckmann S."/>
            <person name="Bunk B."/>
            <person name="Jeske O."/>
            <person name="Meyerdierks A."/>
            <person name="Storesund J.E."/>
            <person name="Kallscheuer N."/>
            <person name="Luecker S."/>
            <person name="Lage O.M."/>
            <person name="Pohl T."/>
            <person name="Merkel B.J."/>
            <person name="Hornburger P."/>
            <person name="Mueller R.-W."/>
            <person name="Bruemmer F."/>
            <person name="Labrenz M."/>
            <person name="Spormann A.M."/>
            <person name="Op den Camp H."/>
            <person name="Overmann J."/>
            <person name="Amann R."/>
            <person name="Jetten M.S.M."/>
            <person name="Mascher T."/>
            <person name="Medema M.H."/>
            <person name="Devos D.P."/>
            <person name="Kaster A.-K."/>
            <person name="Ovreas L."/>
            <person name="Rohde M."/>
            <person name="Galperin M.Y."/>
            <person name="Jogler C."/>
        </authorList>
    </citation>
    <scope>NUCLEOTIDE SEQUENCE [LARGE SCALE GENOMIC DNA]</scope>
    <source>
        <strain evidence="1 2">V6</strain>
    </source>
</reference>
<protein>
    <submittedName>
        <fullName evidence="1">Uncharacterized protein</fullName>
    </submittedName>
</protein>
<dbReference type="Proteomes" id="UP000320722">
    <property type="component" value="Chromosome"/>
</dbReference>
<proteinExistence type="predicted"/>
<evidence type="ECO:0000313" key="2">
    <source>
        <dbReference type="Proteomes" id="UP000320722"/>
    </source>
</evidence>
<dbReference type="AlphaFoldDB" id="A0A517WHK6"/>
<dbReference type="RefSeq" id="WP_197999442.1">
    <property type="nucleotide sequence ID" value="NZ_CP036347.1"/>
</dbReference>
<gene>
    <name evidence="1" type="ORF">V6x_44780</name>
</gene>
<organism evidence="1 2">
    <name type="scientific">Gimesia chilikensis</name>
    <dbReference type="NCBI Taxonomy" id="2605989"/>
    <lineage>
        <taxon>Bacteria</taxon>
        <taxon>Pseudomonadati</taxon>
        <taxon>Planctomycetota</taxon>
        <taxon>Planctomycetia</taxon>
        <taxon>Planctomycetales</taxon>
        <taxon>Planctomycetaceae</taxon>
        <taxon>Gimesia</taxon>
    </lineage>
</organism>